<accession>A0A2D0LFI1</accession>
<keyword evidence="2" id="KW-1185">Reference proteome</keyword>
<dbReference type="EMBL" id="NJCX01000005">
    <property type="protein sequence ID" value="PHM74410.1"/>
    <property type="molecule type" value="Genomic_DNA"/>
</dbReference>
<comment type="caution">
    <text evidence="1">The sequence shown here is derived from an EMBL/GenBank/DDBJ whole genome shotgun (WGS) entry which is preliminary data.</text>
</comment>
<proteinExistence type="predicted"/>
<gene>
    <name evidence="1" type="ORF">Xkoz_00964</name>
</gene>
<organism evidence="1 2">
    <name type="scientific">Xenorhabdus kozodoii</name>
    <dbReference type="NCBI Taxonomy" id="351676"/>
    <lineage>
        <taxon>Bacteria</taxon>
        <taxon>Pseudomonadati</taxon>
        <taxon>Pseudomonadota</taxon>
        <taxon>Gammaproteobacteria</taxon>
        <taxon>Enterobacterales</taxon>
        <taxon>Morganellaceae</taxon>
        <taxon>Xenorhabdus</taxon>
    </lineage>
</organism>
<sequence>MSFVVIFATFNYIPIQLQIAVCKPMEVLISPRCAGRYKTHLERRLVYTLLAPKITLKMPTEKYRLALFLGYLNFLIKFAFL</sequence>
<reference evidence="1 2" key="1">
    <citation type="journal article" date="2017" name="Nat. Microbiol.">
        <title>Natural product diversity associated with the nematode symbionts Photorhabdus and Xenorhabdus.</title>
        <authorList>
            <person name="Tobias N.J."/>
            <person name="Wolff H."/>
            <person name="Djahanschiri B."/>
            <person name="Grundmann F."/>
            <person name="Kronenwerth M."/>
            <person name="Shi Y.M."/>
            <person name="Simonyi S."/>
            <person name="Grun P."/>
            <person name="Shapiro-Ilan D."/>
            <person name="Pidot S.J."/>
            <person name="Stinear T.P."/>
            <person name="Ebersberger I."/>
            <person name="Bode H.B."/>
        </authorList>
    </citation>
    <scope>NUCLEOTIDE SEQUENCE [LARGE SCALE GENOMIC DNA]</scope>
    <source>
        <strain evidence="1 2">DSM 17907</strain>
    </source>
</reference>
<evidence type="ECO:0000313" key="1">
    <source>
        <dbReference type="EMBL" id="PHM74410.1"/>
    </source>
</evidence>
<dbReference type="Proteomes" id="UP000221101">
    <property type="component" value="Unassembled WGS sequence"/>
</dbReference>
<name>A0A2D0LFI1_9GAMM</name>
<dbReference type="AlphaFoldDB" id="A0A2D0LFI1"/>
<evidence type="ECO:0000313" key="2">
    <source>
        <dbReference type="Proteomes" id="UP000221101"/>
    </source>
</evidence>
<protein>
    <submittedName>
        <fullName evidence="1">Uncharacterized protein</fullName>
    </submittedName>
</protein>